<evidence type="ECO:0000313" key="1">
    <source>
        <dbReference type="EMBL" id="KIX14859.1"/>
    </source>
</evidence>
<accession>A0A0D2J9N6</accession>
<dbReference type="AlphaFoldDB" id="A0A0D2J9N6"/>
<comment type="caution">
    <text evidence="1">The sequence shown here is derived from an EMBL/GenBank/DDBJ whole genome shotgun (WGS) entry which is preliminary data.</text>
</comment>
<keyword evidence="2" id="KW-1185">Reference proteome</keyword>
<protein>
    <submittedName>
        <fullName evidence="1">Uncharacterized protein</fullName>
    </submittedName>
</protein>
<dbReference type="Proteomes" id="UP000032233">
    <property type="component" value="Unassembled WGS sequence"/>
</dbReference>
<dbReference type="InParanoid" id="A0A0D2J9N6"/>
<dbReference type="STRING" id="1429043.X474_06855"/>
<gene>
    <name evidence="1" type="ORF">X474_06855</name>
</gene>
<dbReference type="EMBL" id="AZAC01000008">
    <property type="protein sequence ID" value="KIX14859.1"/>
    <property type="molecule type" value="Genomic_DNA"/>
</dbReference>
<evidence type="ECO:0000313" key="2">
    <source>
        <dbReference type="Proteomes" id="UP000032233"/>
    </source>
</evidence>
<sequence>MQANLGKKAGRILIKPRRIALLLPCLTHFRG</sequence>
<organism evidence="1 2">
    <name type="scientific">Dethiosulfatarculus sandiegensis</name>
    <dbReference type="NCBI Taxonomy" id="1429043"/>
    <lineage>
        <taxon>Bacteria</taxon>
        <taxon>Pseudomonadati</taxon>
        <taxon>Thermodesulfobacteriota</taxon>
        <taxon>Desulfarculia</taxon>
        <taxon>Desulfarculales</taxon>
        <taxon>Desulfarculaceae</taxon>
        <taxon>Dethiosulfatarculus</taxon>
    </lineage>
</organism>
<reference evidence="1 2" key="1">
    <citation type="submission" date="2013-11" db="EMBL/GenBank/DDBJ databases">
        <title>Metagenomic analysis of a methanogenic consortium involved in long chain n-alkane degradation.</title>
        <authorList>
            <person name="Davidova I.A."/>
            <person name="Callaghan A.V."/>
            <person name="Wawrik B."/>
            <person name="Pruitt S."/>
            <person name="Marks C."/>
            <person name="Duncan K.E."/>
            <person name="Suflita J.M."/>
        </authorList>
    </citation>
    <scope>NUCLEOTIDE SEQUENCE [LARGE SCALE GENOMIC DNA]</scope>
    <source>
        <strain evidence="1 2">SPR</strain>
    </source>
</reference>
<name>A0A0D2J9N6_9BACT</name>
<proteinExistence type="predicted"/>